<dbReference type="InterPro" id="IPR011990">
    <property type="entry name" value="TPR-like_helical_dom_sf"/>
</dbReference>
<proteinExistence type="predicted"/>
<dbReference type="Gene3D" id="2.170.270.10">
    <property type="entry name" value="SET domain"/>
    <property type="match status" value="1"/>
</dbReference>
<dbReference type="SUPFAM" id="SSF82199">
    <property type="entry name" value="SET domain"/>
    <property type="match status" value="1"/>
</dbReference>
<accession>A0ABR3AF10</accession>
<sequence length="426" mass="47799">MMPTDAEIIKKKGNEAFIANDFGIALELYTHALKLDPKNGIYLLNRSFVYLKLSQWAEAERDATNALSSTEISEAQKAKALLRRGKARKRLGEAGARLAREDFSLYLAITKEQKTLDDLERDADDDTGIAVKVNSLADHFTSLTVSSKFPFTIKRGRPRGRWCIRHSSSSTRRTYLGGSTSRSICRRELCQVLSLHNAKPPGALKGIFGEIYSTNAFAAAGLCFTASKFNHSCSPNARGSFHGEKRQYRIYALTDIAVGEEIFIPYIQGRNIYGSTREQRRSRLYFAHGFKCMCKTCSLPQNEVEKSDARRSKLKELYEKLPKHNPSAHGDRIISLVIQSIRLLREDGYLADADDFAVDAAHVCASVSDVESAKYWARLAYEAKRDEFGPDSAHAIRAKENLDDPMSRKNHPQAGFFRTQVLSGRL</sequence>
<keyword evidence="4" id="KW-1185">Reference proteome</keyword>
<protein>
    <submittedName>
        <fullName evidence="3">Cochaperone protein</fullName>
    </submittedName>
</protein>
<dbReference type="SMART" id="SM00028">
    <property type="entry name" value="TPR"/>
    <property type="match status" value="2"/>
</dbReference>
<comment type="caution">
    <text evidence="3">The sequence shown here is derived from an EMBL/GenBank/DDBJ whole genome shotgun (WGS) entry which is preliminary data.</text>
</comment>
<dbReference type="Pfam" id="PF00856">
    <property type="entry name" value="SET"/>
    <property type="match status" value="1"/>
</dbReference>
<dbReference type="Gene3D" id="1.25.40.10">
    <property type="entry name" value="Tetratricopeptide repeat domain"/>
    <property type="match status" value="1"/>
</dbReference>
<dbReference type="SUPFAM" id="SSF48452">
    <property type="entry name" value="TPR-like"/>
    <property type="match status" value="1"/>
</dbReference>
<dbReference type="InterPro" id="IPR046341">
    <property type="entry name" value="SET_dom_sf"/>
</dbReference>
<organism evidence="3 4">
    <name type="scientific">Marasmius tenuissimus</name>
    <dbReference type="NCBI Taxonomy" id="585030"/>
    <lineage>
        <taxon>Eukaryota</taxon>
        <taxon>Fungi</taxon>
        <taxon>Dikarya</taxon>
        <taxon>Basidiomycota</taxon>
        <taxon>Agaricomycotina</taxon>
        <taxon>Agaricomycetes</taxon>
        <taxon>Agaricomycetidae</taxon>
        <taxon>Agaricales</taxon>
        <taxon>Marasmiineae</taxon>
        <taxon>Marasmiaceae</taxon>
        <taxon>Marasmius</taxon>
    </lineage>
</organism>
<keyword evidence="1" id="KW-0802">TPR repeat</keyword>
<name>A0ABR3AF10_9AGAR</name>
<dbReference type="PANTHER" id="PTHR47332">
    <property type="entry name" value="SET DOMAIN-CONTAINING PROTEIN 5"/>
    <property type="match status" value="1"/>
</dbReference>
<evidence type="ECO:0000259" key="2">
    <source>
        <dbReference type="PROSITE" id="PS50280"/>
    </source>
</evidence>
<dbReference type="EMBL" id="JBBXMP010000001">
    <property type="protein sequence ID" value="KAL0072510.1"/>
    <property type="molecule type" value="Genomic_DNA"/>
</dbReference>
<dbReference type="PANTHER" id="PTHR47332:SF4">
    <property type="entry name" value="SET DOMAIN-CONTAINING PROTEIN 5"/>
    <property type="match status" value="1"/>
</dbReference>
<evidence type="ECO:0000313" key="4">
    <source>
        <dbReference type="Proteomes" id="UP001437256"/>
    </source>
</evidence>
<dbReference type="InterPro" id="IPR019734">
    <property type="entry name" value="TPR_rpt"/>
</dbReference>
<dbReference type="Proteomes" id="UP001437256">
    <property type="component" value="Unassembled WGS sequence"/>
</dbReference>
<gene>
    <name evidence="3" type="primary">SGT1_1</name>
    <name evidence="3" type="ORF">AAF712_000273</name>
</gene>
<feature type="repeat" description="TPR" evidence="1">
    <location>
        <begin position="6"/>
        <end position="39"/>
    </location>
</feature>
<dbReference type="InterPro" id="IPR053185">
    <property type="entry name" value="SET_domain_protein"/>
</dbReference>
<dbReference type="PROSITE" id="PS50280">
    <property type="entry name" value="SET"/>
    <property type="match status" value="1"/>
</dbReference>
<dbReference type="InterPro" id="IPR001214">
    <property type="entry name" value="SET_dom"/>
</dbReference>
<evidence type="ECO:0000256" key="1">
    <source>
        <dbReference type="PROSITE-ProRule" id="PRU00339"/>
    </source>
</evidence>
<dbReference type="PROSITE" id="PS50005">
    <property type="entry name" value="TPR"/>
    <property type="match status" value="1"/>
</dbReference>
<dbReference type="CDD" id="cd20071">
    <property type="entry name" value="SET_SMYD"/>
    <property type="match status" value="1"/>
</dbReference>
<feature type="domain" description="SET" evidence="2">
    <location>
        <begin position="141"/>
        <end position="267"/>
    </location>
</feature>
<evidence type="ECO:0000313" key="3">
    <source>
        <dbReference type="EMBL" id="KAL0072510.1"/>
    </source>
</evidence>
<reference evidence="3 4" key="1">
    <citation type="submission" date="2024-05" db="EMBL/GenBank/DDBJ databases">
        <title>A draft genome resource for the thread blight pathogen Marasmius tenuissimus strain MS-2.</title>
        <authorList>
            <person name="Yulfo-Soto G.E."/>
            <person name="Baruah I.K."/>
            <person name="Amoako-Attah I."/>
            <person name="Bukari Y."/>
            <person name="Meinhardt L.W."/>
            <person name="Bailey B.A."/>
            <person name="Cohen S.P."/>
        </authorList>
    </citation>
    <scope>NUCLEOTIDE SEQUENCE [LARGE SCALE GENOMIC DNA]</scope>
    <source>
        <strain evidence="3 4">MS-2</strain>
    </source>
</reference>